<dbReference type="Proteomes" id="UP000734854">
    <property type="component" value="Unassembled WGS sequence"/>
</dbReference>
<organism evidence="3 4">
    <name type="scientific">Zingiber officinale</name>
    <name type="common">Ginger</name>
    <name type="synonym">Amomum zingiber</name>
    <dbReference type="NCBI Taxonomy" id="94328"/>
    <lineage>
        <taxon>Eukaryota</taxon>
        <taxon>Viridiplantae</taxon>
        <taxon>Streptophyta</taxon>
        <taxon>Embryophyta</taxon>
        <taxon>Tracheophyta</taxon>
        <taxon>Spermatophyta</taxon>
        <taxon>Magnoliopsida</taxon>
        <taxon>Liliopsida</taxon>
        <taxon>Zingiberales</taxon>
        <taxon>Zingiberaceae</taxon>
        <taxon>Zingiber</taxon>
    </lineage>
</organism>
<keyword evidence="4" id="KW-1185">Reference proteome</keyword>
<name>A0A8J5GDX3_ZINOF</name>
<comment type="similarity">
    <text evidence="1">Belongs to the nucleobase:cation symporter-2 (NCS2) (TC 2.A.40) family.</text>
</comment>
<sequence>MFTALLMFYGIQHYLSLAGSLIFTPLIMVPAMGGTDKFKHIIRELQVAVVVGSVFQAVLGYSGLMSLLLRLGKVGALLASIPVALVASFNFALNALLSLNMVVALIMVFILDNTAAGSKQIHMVRQRWAKWVG</sequence>
<evidence type="ECO:0000313" key="3">
    <source>
        <dbReference type="EMBL" id="KAG6501559.1"/>
    </source>
</evidence>
<accession>A0A8J5GDX3</accession>
<evidence type="ECO:0000256" key="2">
    <source>
        <dbReference type="SAM" id="Phobius"/>
    </source>
</evidence>
<feature type="transmembrane region" description="Helical" evidence="2">
    <location>
        <begin position="89"/>
        <end position="111"/>
    </location>
</feature>
<evidence type="ECO:0000313" key="4">
    <source>
        <dbReference type="Proteomes" id="UP000734854"/>
    </source>
</evidence>
<dbReference type="PANTHER" id="PTHR11119">
    <property type="entry name" value="XANTHINE-URACIL / VITAMIN C PERMEASE FAMILY MEMBER"/>
    <property type="match status" value="1"/>
</dbReference>
<proteinExistence type="inferred from homology"/>
<evidence type="ECO:0000256" key="1">
    <source>
        <dbReference type="ARBA" id="ARBA00008821"/>
    </source>
</evidence>
<dbReference type="AlphaFoldDB" id="A0A8J5GDX3"/>
<keyword evidence="2" id="KW-0812">Transmembrane</keyword>
<keyword evidence="2" id="KW-1133">Transmembrane helix</keyword>
<gene>
    <name evidence="3" type="ORF">ZIOFF_041440</name>
</gene>
<feature type="transmembrane region" description="Helical" evidence="2">
    <location>
        <begin position="45"/>
        <end position="69"/>
    </location>
</feature>
<dbReference type="EMBL" id="JACMSC010000011">
    <property type="protein sequence ID" value="KAG6501559.1"/>
    <property type="molecule type" value="Genomic_DNA"/>
</dbReference>
<protein>
    <submittedName>
        <fullName evidence="3">Uncharacterized protein</fullName>
    </submittedName>
</protein>
<reference evidence="3 4" key="1">
    <citation type="submission" date="2020-08" db="EMBL/GenBank/DDBJ databases">
        <title>Plant Genome Project.</title>
        <authorList>
            <person name="Zhang R.-G."/>
        </authorList>
    </citation>
    <scope>NUCLEOTIDE SEQUENCE [LARGE SCALE GENOMIC DNA]</scope>
    <source>
        <tissue evidence="3">Rhizome</tissue>
    </source>
</reference>
<feature type="transmembrane region" description="Helical" evidence="2">
    <location>
        <begin position="12"/>
        <end position="33"/>
    </location>
</feature>
<comment type="caution">
    <text evidence="3">The sequence shown here is derived from an EMBL/GenBank/DDBJ whole genome shotgun (WGS) entry which is preliminary data.</text>
</comment>
<keyword evidence="2" id="KW-0472">Membrane</keyword>